<evidence type="ECO:0000256" key="4">
    <source>
        <dbReference type="SAM" id="SignalP"/>
    </source>
</evidence>
<keyword evidence="3" id="KW-0862">Zinc</keyword>
<protein>
    <recommendedName>
        <fullName evidence="5">Transglutaminase-like domain-containing protein</fullName>
    </recommendedName>
</protein>
<dbReference type="GO" id="GO:0046872">
    <property type="term" value="F:metal ion binding"/>
    <property type="evidence" value="ECO:0007669"/>
    <property type="project" value="UniProtKB-KW"/>
</dbReference>
<dbReference type="GO" id="GO:0005829">
    <property type="term" value="C:cytosol"/>
    <property type="evidence" value="ECO:0007669"/>
    <property type="project" value="TreeGrafter"/>
</dbReference>
<feature type="signal peptide" evidence="4">
    <location>
        <begin position="1"/>
        <end position="18"/>
    </location>
</feature>
<keyword evidence="4" id="KW-0732">Signal</keyword>
<feature type="domain" description="Transglutaminase-like" evidence="5">
    <location>
        <begin position="236"/>
        <end position="289"/>
    </location>
</feature>
<evidence type="ECO:0000256" key="3">
    <source>
        <dbReference type="ARBA" id="ARBA00022833"/>
    </source>
</evidence>
<dbReference type="Gene3D" id="3.10.620.30">
    <property type="match status" value="1"/>
</dbReference>
<dbReference type="GO" id="GO:0005634">
    <property type="term" value="C:nucleus"/>
    <property type="evidence" value="ECO:0007669"/>
    <property type="project" value="TreeGrafter"/>
</dbReference>
<evidence type="ECO:0000313" key="7">
    <source>
        <dbReference type="Proteomes" id="UP000789595"/>
    </source>
</evidence>
<dbReference type="GO" id="GO:0000224">
    <property type="term" value="F:peptide-N4-(N-acetyl-beta-glucosaminyl)asparagine amidase activity"/>
    <property type="evidence" value="ECO:0007669"/>
    <property type="project" value="TreeGrafter"/>
</dbReference>
<name>A0A8J2T0H4_9STRA</name>
<accession>A0A8J2T0H4</accession>
<dbReference type="GO" id="GO:0006516">
    <property type="term" value="P:glycoprotein catabolic process"/>
    <property type="evidence" value="ECO:0007669"/>
    <property type="project" value="TreeGrafter"/>
</dbReference>
<evidence type="ECO:0000259" key="5">
    <source>
        <dbReference type="SMART" id="SM00460"/>
    </source>
</evidence>
<dbReference type="PANTHER" id="PTHR12143">
    <property type="entry name" value="PEPTIDE N-GLYCANASE PNGASE -RELATED"/>
    <property type="match status" value="1"/>
</dbReference>
<comment type="similarity">
    <text evidence="1">Belongs to the transglutaminase-like superfamily. PNGase family.</text>
</comment>
<dbReference type="AlphaFoldDB" id="A0A8J2T0H4"/>
<gene>
    <name evidence="6" type="ORF">PECAL_5P15540</name>
</gene>
<sequence>MRLRCCLLLATATHAFLARRLALLRRRTACSAATTTTETANATLLACAQAPDLFYLGDNETLYLRYLNSTRQLQNAKVEPKTIKAENKELITQLWRDRRMIVHDKAAYRKLVDGGDTATTQLSGGCRRAAAIWDDNRGPDEASAVDYIKLVKPELLLNDRRPTRDDLLVLLRDFKERYPYYRGACAVCGSETEFVGEIKASQSEETAAKAGRVELRSCDCGHVTRFVRANDVGYALHASRRGRCGEYSACFLSVLTALKLEARWVFDTTDHVWCEAKLGGEWVHLDPCEASLDEPEIYQGWGKNGTLVVAFSERHAEDVTAYYYPDQSKDVATRRLKDGLTDGALRAALAAYETRGAGYDP</sequence>
<dbReference type="InterPro" id="IPR002931">
    <property type="entry name" value="Transglutaminase-like"/>
</dbReference>
<dbReference type="InterPro" id="IPR038765">
    <property type="entry name" value="Papain-like_cys_pep_sf"/>
</dbReference>
<dbReference type="SMART" id="SM00460">
    <property type="entry name" value="TGc"/>
    <property type="match status" value="1"/>
</dbReference>
<dbReference type="EMBL" id="CAKKNE010000005">
    <property type="protein sequence ID" value="CAH0376973.1"/>
    <property type="molecule type" value="Genomic_DNA"/>
</dbReference>
<keyword evidence="7" id="KW-1185">Reference proteome</keyword>
<proteinExistence type="inferred from homology"/>
<feature type="chain" id="PRO_5035150294" description="Transglutaminase-like domain-containing protein" evidence="4">
    <location>
        <begin position="19"/>
        <end position="361"/>
    </location>
</feature>
<dbReference type="PANTHER" id="PTHR12143:SF19">
    <property type="entry name" value="PEPTIDE-N(4)-(N-ACETYL-BETA-GLUCOSAMINYL)ASPARAGINE AMIDASE"/>
    <property type="match status" value="1"/>
</dbReference>
<comment type="caution">
    <text evidence="6">The sequence shown here is derived from an EMBL/GenBank/DDBJ whole genome shotgun (WGS) entry which is preliminary data.</text>
</comment>
<organism evidence="6 7">
    <name type="scientific">Pelagomonas calceolata</name>
    <dbReference type="NCBI Taxonomy" id="35677"/>
    <lineage>
        <taxon>Eukaryota</taxon>
        <taxon>Sar</taxon>
        <taxon>Stramenopiles</taxon>
        <taxon>Ochrophyta</taxon>
        <taxon>Pelagophyceae</taxon>
        <taxon>Pelagomonadales</taxon>
        <taxon>Pelagomonadaceae</taxon>
        <taxon>Pelagomonas</taxon>
    </lineage>
</organism>
<keyword evidence="2" id="KW-0479">Metal-binding</keyword>
<dbReference type="Pfam" id="PF01841">
    <property type="entry name" value="Transglut_core"/>
    <property type="match status" value="1"/>
</dbReference>
<evidence type="ECO:0000256" key="2">
    <source>
        <dbReference type="ARBA" id="ARBA00022723"/>
    </source>
</evidence>
<evidence type="ECO:0000256" key="1">
    <source>
        <dbReference type="ARBA" id="ARBA00009390"/>
    </source>
</evidence>
<reference evidence="6" key="1">
    <citation type="submission" date="2021-11" db="EMBL/GenBank/DDBJ databases">
        <authorList>
            <consortium name="Genoscope - CEA"/>
            <person name="William W."/>
        </authorList>
    </citation>
    <scope>NUCLEOTIDE SEQUENCE</scope>
</reference>
<dbReference type="OrthoDB" id="409136at2759"/>
<dbReference type="Proteomes" id="UP000789595">
    <property type="component" value="Unassembled WGS sequence"/>
</dbReference>
<evidence type="ECO:0000313" key="6">
    <source>
        <dbReference type="EMBL" id="CAH0376973.1"/>
    </source>
</evidence>
<dbReference type="InterPro" id="IPR050883">
    <property type="entry name" value="PNGase"/>
</dbReference>
<dbReference type="SUPFAM" id="SSF54001">
    <property type="entry name" value="Cysteine proteinases"/>
    <property type="match status" value="1"/>
</dbReference>